<dbReference type="CDD" id="cd18809">
    <property type="entry name" value="SF1_C_RecD"/>
    <property type="match status" value="1"/>
</dbReference>
<dbReference type="InterPro" id="IPR027417">
    <property type="entry name" value="P-loop_NTPase"/>
</dbReference>
<dbReference type="InterPro" id="IPR051055">
    <property type="entry name" value="PIF1_helicase"/>
</dbReference>
<dbReference type="Proteomes" id="UP001194468">
    <property type="component" value="Unassembled WGS sequence"/>
</dbReference>
<proteinExistence type="predicted"/>
<organism evidence="2 3">
    <name type="scientific">Boletus edulis BED1</name>
    <dbReference type="NCBI Taxonomy" id="1328754"/>
    <lineage>
        <taxon>Eukaryota</taxon>
        <taxon>Fungi</taxon>
        <taxon>Dikarya</taxon>
        <taxon>Basidiomycota</taxon>
        <taxon>Agaricomycotina</taxon>
        <taxon>Agaricomycetes</taxon>
        <taxon>Agaricomycetidae</taxon>
        <taxon>Boletales</taxon>
        <taxon>Boletineae</taxon>
        <taxon>Boletaceae</taxon>
        <taxon>Boletoideae</taxon>
        <taxon>Boletus</taxon>
    </lineage>
</organism>
<feature type="compositionally biased region" description="Basic and acidic residues" evidence="1">
    <location>
        <begin position="1"/>
        <end position="12"/>
    </location>
</feature>
<comment type="caution">
    <text evidence="2">The sequence shown here is derived from an EMBL/GenBank/DDBJ whole genome shotgun (WGS) entry which is preliminary data.</text>
</comment>
<dbReference type="PANTHER" id="PTHR47642:SF5">
    <property type="entry name" value="ATP-DEPENDENT DNA HELICASE"/>
    <property type="match status" value="1"/>
</dbReference>
<dbReference type="EMBL" id="WHUW01000016">
    <property type="protein sequence ID" value="KAF8438338.1"/>
    <property type="molecule type" value="Genomic_DNA"/>
</dbReference>
<sequence length="138" mass="15090">MGAIHGETDTKRPAKSTGFVRNVKVDPDGGLRSGTNSTPGKENVDGGESKAKSKPVSQKEEEAFPVVEFPTPEGGKEAVLVMREEFRVEDSEGKLIARRMQIPLILAWAMSIHKSQGQTIQRVKVDLGKVFEKGKMNL</sequence>
<dbReference type="AlphaFoldDB" id="A0AAD4GEE0"/>
<keyword evidence="3" id="KW-1185">Reference proteome</keyword>
<dbReference type="PANTHER" id="PTHR47642">
    <property type="entry name" value="ATP-DEPENDENT DNA HELICASE"/>
    <property type="match status" value="1"/>
</dbReference>
<gene>
    <name evidence="2" type="ORF">L210DRAFT_854353</name>
</gene>
<evidence type="ECO:0000313" key="3">
    <source>
        <dbReference type="Proteomes" id="UP001194468"/>
    </source>
</evidence>
<protein>
    <recommendedName>
        <fullName evidence="4">ATP-dependent DNA helicase PIF1</fullName>
    </recommendedName>
</protein>
<accession>A0AAD4GEE0</accession>
<reference evidence="2" key="2">
    <citation type="journal article" date="2020" name="Nat. Commun.">
        <title>Large-scale genome sequencing of mycorrhizal fungi provides insights into the early evolution of symbiotic traits.</title>
        <authorList>
            <person name="Miyauchi S."/>
            <person name="Kiss E."/>
            <person name="Kuo A."/>
            <person name="Drula E."/>
            <person name="Kohler A."/>
            <person name="Sanchez-Garcia M."/>
            <person name="Morin E."/>
            <person name="Andreopoulos B."/>
            <person name="Barry K.W."/>
            <person name="Bonito G."/>
            <person name="Buee M."/>
            <person name="Carver A."/>
            <person name="Chen C."/>
            <person name="Cichocki N."/>
            <person name="Clum A."/>
            <person name="Culley D."/>
            <person name="Crous P.W."/>
            <person name="Fauchery L."/>
            <person name="Girlanda M."/>
            <person name="Hayes R.D."/>
            <person name="Keri Z."/>
            <person name="LaButti K."/>
            <person name="Lipzen A."/>
            <person name="Lombard V."/>
            <person name="Magnuson J."/>
            <person name="Maillard F."/>
            <person name="Murat C."/>
            <person name="Nolan M."/>
            <person name="Ohm R.A."/>
            <person name="Pangilinan J."/>
            <person name="Pereira M.F."/>
            <person name="Perotto S."/>
            <person name="Peter M."/>
            <person name="Pfister S."/>
            <person name="Riley R."/>
            <person name="Sitrit Y."/>
            <person name="Stielow J.B."/>
            <person name="Szollosi G."/>
            <person name="Zifcakova L."/>
            <person name="Stursova M."/>
            <person name="Spatafora J.W."/>
            <person name="Tedersoo L."/>
            <person name="Vaario L.M."/>
            <person name="Yamada A."/>
            <person name="Yan M."/>
            <person name="Wang P."/>
            <person name="Xu J."/>
            <person name="Bruns T."/>
            <person name="Baldrian P."/>
            <person name="Vilgalys R."/>
            <person name="Dunand C."/>
            <person name="Henrissat B."/>
            <person name="Grigoriev I.V."/>
            <person name="Hibbett D."/>
            <person name="Nagy L.G."/>
            <person name="Martin F.M."/>
        </authorList>
    </citation>
    <scope>NUCLEOTIDE SEQUENCE</scope>
    <source>
        <strain evidence="2">BED1</strain>
    </source>
</reference>
<evidence type="ECO:0000313" key="2">
    <source>
        <dbReference type="EMBL" id="KAF8438338.1"/>
    </source>
</evidence>
<name>A0AAD4GEE0_BOLED</name>
<dbReference type="SUPFAM" id="SSF52540">
    <property type="entry name" value="P-loop containing nucleoside triphosphate hydrolases"/>
    <property type="match status" value="1"/>
</dbReference>
<evidence type="ECO:0008006" key="4">
    <source>
        <dbReference type="Google" id="ProtNLM"/>
    </source>
</evidence>
<feature type="region of interest" description="Disordered" evidence="1">
    <location>
        <begin position="1"/>
        <end position="62"/>
    </location>
</feature>
<evidence type="ECO:0000256" key="1">
    <source>
        <dbReference type="SAM" id="MobiDB-lite"/>
    </source>
</evidence>
<reference evidence="2" key="1">
    <citation type="submission" date="2019-10" db="EMBL/GenBank/DDBJ databases">
        <authorList>
            <consortium name="DOE Joint Genome Institute"/>
            <person name="Kuo A."/>
            <person name="Miyauchi S."/>
            <person name="Kiss E."/>
            <person name="Drula E."/>
            <person name="Kohler A."/>
            <person name="Sanchez-Garcia M."/>
            <person name="Andreopoulos B."/>
            <person name="Barry K.W."/>
            <person name="Bonito G."/>
            <person name="Buee M."/>
            <person name="Carver A."/>
            <person name="Chen C."/>
            <person name="Cichocki N."/>
            <person name="Clum A."/>
            <person name="Culley D."/>
            <person name="Crous P.W."/>
            <person name="Fauchery L."/>
            <person name="Girlanda M."/>
            <person name="Hayes R."/>
            <person name="Keri Z."/>
            <person name="LaButti K."/>
            <person name="Lipzen A."/>
            <person name="Lombard V."/>
            <person name="Magnuson J."/>
            <person name="Maillard F."/>
            <person name="Morin E."/>
            <person name="Murat C."/>
            <person name="Nolan M."/>
            <person name="Ohm R."/>
            <person name="Pangilinan J."/>
            <person name="Pereira M."/>
            <person name="Perotto S."/>
            <person name="Peter M."/>
            <person name="Riley R."/>
            <person name="Sitrit Y."/>
            <person name="Stielow B."/>
            <person name="Szollosi G."/>
            <person name="Zifcakova L."/>
            <person name="Stursova M."/>
            <person name="Spatafora J.W."/>
            <person name="Tedersoo L."/>
            <person name="Vaario L.-M."/>
            <person name="Yamada A."/>
            <person name="Yan M."/>
            <person name="Wang P."/>
            <person name="Xu J."/>
            <person name="Bruns T."/>
            <person name="Baldrian P."/>
            <person name="Vilgalys R."/>
            <person name="Henrissat B."/>
            <person name="Grigoriev I.V."/>
            <person name="Hibbett D."/>
            <person name="Nagy L.G."/>
            <person name="Martin F.M."/>
        </authorList>
    </citation>
    <scope>NUCLEOTIDE SEQUENCE</scope>
    <source>
        <strain evidence="2">BED1</strain>
    </source>
</reference>
<feature type="compositionally biased region" description="Basic and acidic residues" evidence="1">
    <location>
        <begin position="42"/>
        <end position="62"/>
    </location>
</feature>